<evidence type="ECO:0000313" key="4">
    <source>
        <dbReference type="Proteomes" id="UP000035996"/>
    </source>
</evidence>
<feature type="domain" description="Cysteine-rich" evidence="2">
    <location>
        <begin position="3"/>
        <end position="83"/>
    </location>
</feature>
<dbReference type="RefSeq" id="WP_048309445.1">
    <property type="nucleotide sequence ID" value="NZ_CP119526.1"/>
</dbReference>
<organism evidence="3 4">
    <name type="scientific">Guptibacillus hwajinpoensis</name>
    <dbReference type="NCBI Taxonomy" id="208199"/>
    <lineage>
        <taxon>Bacteria</taxon>
        <taxon>Bacillati</taxon>
        <taxon>Bacillota</taxon>
        <taxon>Bacilli</taxon>
        <taxon>Bacillales</taxon>
        <taxon>Guptibacillaceae</taxon>
        <taxon>Guptibacillus</taxon>
    </lineage>
</organism>
<dbReference type="PANTHER" id="PTHR30296:SF0">
    <property type="entry name" value="LACTATE UTILIZATION PROTEIN A"/>
    <property type="match status" value="1"/>
</dbReference>
<comment type="caution">
    <text evidence="3">The sequence shown here is derived from an EMBL/GenBank/DDBJ whole genome shotgun (WGS) entry which is preliminary data.</text>
</comment>
<evidence type="ECO:0000259" key="2">
    <source>
        <dbReference type="Pfam" id="PF02754"/>
    </source>
</evidence>
<dbReference type="GO" id="GO:0016491">
    <property type="term" value="F:oxidoreductase activity"/>
    <property type="evidence" value="ECO:0007669"/>
    <property type="project" value="UniProtKB-ARBA"/>
</dbReference>
<reference evidence="3" key="1">
    <citation type="submission" date="2015-06" db="EMBL/GenBank/DDBJ databases">
        <authorList>
            <person name="Liu B."/>
            <person name="Wang J."/>
            <person name="Zhu Y."/>
            <person name="Liu G."/>
            <person name="Chen Q."/>
            <person name="Zheng C."/>
            <person name="Che J."/>
            <person name="Ge C."/>
            <person name="Shi H."/>
            <person name="Pan Z."/>
            <person name="Liu X."/>
        </authorList>
    </citation>
    <scope>NUCLEOTIDE SEQUENCE [LARGE SCALE GENOMIC DNA]</scope>
    <source>
        <strain evidence="3">DSM 16346</strain>
    </source>
</reference>
<name>A0A0J6D205_9BACL</name>
<feature type="domain" description="Cysteine-rich" evidence="2">
    <location>
        <begin position="132"/>
        <end position="215"/>
    </location>
</feature>
<dbReference type="PANTHER" id="PTHR30296">
    <property type="entry name" value="UNCHARACTERIZED PROTEIN YKGE"/>
    <property type="match status" value="1"/>
</dbReference>
<keyword evidence="4" id="KW-1185">Reference proteome</keyword>
<dbReference type="EMBL" id="LELK01000001">
    <property type="protein sequence ID" value="KMM38334.1"/>
    <property type="molecule type" value="Genomic_DNA"/>
</dbReference>
<evidence type="ECO:0000313" key="3">
    <source>
        <dbReference type="EMBL" id="KMM38334.1"/>
    </source>
</evidence>
<gene>
    <name evidence="1" type="primary">lutA</name>
    <name evidence="3" type="ORF">AB986_03215</name>
</gene>
<dbReference type="Pfam" id="PF02754">
    <property type="entry name" value="CCG"/>
    <property type="match status" value="2"/>
</dbReference>
<proteinExistence type="inferred from homology"/>
<sequence>MNVSLFVTCLGDIFYPNVGKSVVEVLESLGCEVDFPFSQTCCGQPAFNSGYREEAKEAARNMIRAFENSSYVVGPSGSCVAMFSEYEELFHNEPEMQHKARSLKERSYEFTQFLVDVLGVNNVGASLNATATYHKSCHMTRLLGVKDAPEALLSEVEGLNYRKLPNCENCCGFGGTFSVKMVAISKEMVDEKIKDIESTDADILIGADSGCLMNISGRMNRLQKPVKVMHIAEVLTQREEK</sequence>
<dbReference type="STRING" id="157733.AB986_03215"/>
<dbReference type="OrthoDB" id="9770306at2"/>
<comment type="function">
    <text evidence="1">Is involved in L-lactate degradation and allows cells to grow with lactate as the sole carbon source.</text>
</comment>
<dbReference type="InterPro" id="IPR004017">
    <property type="entry name" value="Cys_rich_dom"/>
</dbReference>
<dbReference type="HAMAP" id="MF_02105">
    <property type="entry name" value="LutA"/>
    <property type="match status" value="1"/>
</dbReference>
<protein>
    <recommendedName>
        <fullName evidence="1">Lactate utilization protein A</fullName>
    </recommendedName>
</protein>
<accession>A0A0J6D205</accession>
<dbReference type="AlphaFoldDB" id="A0A0J6D205"/>
<dbReference type="Proteomes" id="UP000035996">
    <property type="component" value="Unassembled WGS sequence"/>
</dbReference>
<dbReference type="InterPro" id="IPR022822">
    <property type="entry name" value="LutA"/>
</dbReference>
<dbReference type="GO" id="GO:0006089">
    <property type="term" value="P:lactate metabolic process"/>
    <property type="evidence" value="ECO:0007669"/>
    <property type="project" value="UniProtKB-UniRule"/>
</dbReference>
<dbReference type="PATRIC" id="fig|157733.3.peg.2857"/>
<dbReference type="GO" id="GO:0005829">
    <property type="term" value="C:cytosol"/>
    <property type="evidence" value="ECO:0007669"/>
    <property type="project" value="TreeGrafter"/>
</dbReference>
<evidence type="ECO:0000256" key="1">
    <source>
        <dbReference type="HAMAP-Rule" id="MF_02105"/>
    </source>
</evidence>
<comment type="similarity">
    <text evidence="1">Belongs to the LutA/YkgE family.</text>
</comment>